<dbReference type="Proteomes" id="UP000238312">
    <property type="component" value="Unassembled WGS sequence"/>
</dbReference>
<name>A0A2T0MUG7_9ACTN</name>
<sequence length="179" mass="19825">MPLVWVTGNSGTGKSTVCGMLRTRGYAAYDADDDGFSRWVDRDTGEVVTDPPYPVPEGWLDRHGWAIVRERVEALAVESRSRVAFLCGSVENEADVRDLFDLVVCLVIDDDTLRHRLATRTTNTFGRHPEELAASLMWNPRLRAIYERRGATIVDASEPLAEVVERVIGAAHDLAGSGR</sequence>
<evidence type="ECO:0000313" key="2">
    <source>
        <dbReference type="Proteomes" id="UP000238312"/>
    </source>
</evidence>
<dbReference type="RefSeq" id="WP_106245319.1">
    <property type="nucleotide sequence ID" value="NZ_PVNG01000013.1"/>
</dbReference>
<reference evidence="1 2" key="1">
    <citation type="submission" date="2018-03" db="EMBL/GenBank/DDBJ databases">
        <title>Genomic Encyclopedia of Type Strains, Phase III (KMG-III): the genomes of soil and plant-associated and newly described type strains.</title>
        <authorList>
            <person name="Whitman W."/>
        </authorList>
    </citation>
    <scope>NUCLEOTIDE SEQUENCE [LARGE SCALE GENOMIC DNA]</scope>
    <source>
        <strain evidence="1 2">CGMCC 4.7104</strain>
    </source>
</reference>
<keyword evidence="1" id="KW-0808">Transferase</keyword>
<comment type="caution">
    <text evidence="1">The sequence shown here is derived from an EMBL/GenBank/DDBJ whole genome shotgun (WGS) entry which is preliminary data.</text>
</comment>
<dbReference type="InterPro" id="IPR027417">
    <property type="entry name" value="P-loop_NTPase"/>
</dbReference>
<evidence type="ECO:0000313" key="1">
    <source>
        <dbReference type="EMBL" id="PRX62318.1"/>
    </source>
</evidence>
<dbReference type="EMBL" id="PVNG01000013">
    <property type="protein sequence ID" value="PRX62318.1"/>
    <property type="molecule type" value="Genomic_DNA"/>
</dbReference>
<dbReference type="OrthoDB" id="5019413at2"/>
<gene>
    <name evidence="1" type="ORF">B0I32_113272</name>
</gene>
<dbReference type="Gene3D" id="3.40.50.300">
    <property type="entry name" value="P-loop containing nucleotide triphosphate hydrolases"/>
    <property type="match status" value="1"/>
</dbReference>
<proteinExistence type="predicted"/>
<dbReference type="Pfam" id="PF13238">
    <property type="entry name" value="AAA_18"/>
    <property type="match status" value="1"/>
</dbReference>
<dbReference type="SUPFAM" id="SSF52540">
    <property type="entry name" value="P-loop containing nucleoside triphosphate hydrolases"/>
    <property type="match status" value="1"/>
</dbReference>
<keyword evidence="1" id="KW-0418">Kinase</keyword>
<organism evidence="1 2">
    <name type="scientific">Nonomuraea fuscirosea</name>
    <dbReference type="NCBI Taxonomy" id="1291556"/>
    <lineage>
        <taxon>Bacteria</taxon>
        <taxon>Bacillati</taxon>
        <taxon>Actinomycetota</taxon>
        <taxon>Actinomycetes</taxon>
        <taxon>Streptosporangiales</taxon>
        <taxon>Streptosporangiaceae</taxon>
        <taxon>Nonomuraea</taxon>
    </lineage>
</organism>
<protein>
    <submittedName>
        <fullName evidence="1">Shikimate kinase</fullName>
    </submittedName>
</protein>
<dbReference type="AlphaFoldDB" id="A0A2T0MUG7"/>
<keyword evidence="2" id="KW-1185">Reference proteome</keyword>
<dbReference type="GO" id="GO:0016301">
    <property type="term" value="F:kinase activity"/>
    <property type="evidence" value="ECO:0007669"/>
    <property type="project" value="UniProtKB-KW"/>
</dbReference>
<accession>A0A2T0MUG7</accession>